<name>A0A447MYP8_SALET</name>
<sequence length="39" mass="4231">MASYSSPVPLKLRNQSDRAESIAKAVDGVKSVKNDLKVQ</sequence>
<organism evidence="1 2">
    <name type="scientific">Salmonella enterica I</name>
    <dbReference type="NCBI Taxonomy" id="59201"/>
    <lineage>
        <taxon>Bacteria</taxon>
        <taxon>Pseudomonadati</taxon>
        <taxon>Pseudomonadota</taxon>
        <taxon>Gammaproteobacteria</taxon>
        <taxon>Enterobacterales</taxon>
        <taxon>Enterobacteriaceae</taxon>
        <taxon>Salmonella</taxon>
    </lineage>
</organism>
<gene>
    <name evidence="1" type="primary">osmY_1</name>
    <name evidence="1" type="ORF">NCTC129_02337</name>
</gene>
<evidence type="ECO:0000313" key="2">
    <source>
        <dbReference type="Proteomes" id="UP000282086"/>
    </source>
</evidence>
<dbReference type="AlphaFoldDB" id="A0A447MYP8"/>
<protein>
    <submittedName>
        <fullName evidence="1">Osmotically inducible protein OsmY</fullName>
    </submittedName>
</protein>
<dbReference type="Proteomes" id="UP000282086">
    <property type="component" value="Chromosome"/>
</dbReference>
<reference evidence="1 2" key="1">
    <citation type="submission" date="2018-12" db="EMBL/GenBank/DDBJ databases">
        <authorList>
            <consortium name="Pathogen Informatics"/>
        </authorList>
    </citation>
    <scope>NUCLEOTIDE SEQUENCE [LARGE SCALE GENOMIC DNA]</scope>
    <source>
        <strain evidence="1 2">NCTC129</strain>
    </source>
</reference>
<proteinExistence type="predicted"/>
<dbReference type="EMBL" id="LR134140">
    <property type="protein sequence ID" value="VDZ96191.1"/>
    <property type="molecule type" value="Genomic_DNA"/>
</dbReference>
<evidence type="ECO:0000313" key="1">
    <source>
        <dbReference type="EMBL" id="VDZ96191.1"/>
    </source>
</evidence>
<accession>A0A447MYP8</accession>